<evidence type="ECO:0000313" key="3">
    <source>
        <dbReference type="Proteomes" id="UP000027219"/>
    </source>
</evidence>
<comment type="caution">
    <text evidence="2">The sequence shown here is derived from an EMBL/GenBank/DDBJ whole genome shotgun (WGS) entry which is preliminary data.</text>
</comment>
<accession>A0A066UVB4</accession>
<keyword evidence="3" id="KW-1185">Reference proteome</keyword>
<keyword evidence="2" id="KW-0808">Transferase</keyword>
<reference evidence="2 3" key="1">
    <citation type="submission" date="2014-02" db="EMBL/GenBank/DDBJ databases">
        <title>Vibrio fortis Dalian14 Genome Sequencing.</title>
        <authorList>
            <person name="Wang Y."/>
            <person name="Song L."/>
            <person name="Liu G."/>
            <person name="Ding J."/>
        </authorList>
    </citation>
    <scope>NUCLEOTIDE SEQUENCE [LARGE SCALE GENOMIC DNA]</scope>
    <source>
        <strain evidence="2 3">Dalian14</strain>
    </source>
</reference>
<gene>
    <name evidence="2" type="ORF">VFDL14_16075</name>
</gene>
<keyword evidence="1" id="KW-0472">Membrane</keyword>
<dbReference type="GO" id="GO:0008483">
    <property type="term" value="F:transaminase activity"/>
    <property type="evidence" value="ECO:0007669"/>
    <property type="project" value="UniProtKB-KW"/>
</dbReference>
<feature type="transmembrane region" description="Helical" evidence="1">
    <location>
        <begin position="21"/>
        <end position="39"/>
    </location>
</feature>
<dbReference type="Proteomes" id="UP000027219">
    <property type="component" value="Unassembled WGS sequence"/>
</dbReference>
<evidence type="ECO:0000256" key="1">
    <source>
        <dbReference type="SAM" id="Phobius"/>
    </source>
</evidence>
<name>A0A066UVB4_9VIBR</name>
<keyword evidence="2" id="KW-0032">Aminotransferase</keyword>
<sequence>MGCCNNDKKCQENEQQAKKEIPWFRMLLGTLMLLVFLFWER</sequence>
<protein>
    <submittedName>
        <fullName evidence="2">Glutamate-1-semialdehyde aminotransferase</fullName>
    </submittedName>
</protein>
<evidence type="ECO:0000313" key="2">
    <source>
        <dbReference type="EMBL" id="KDN28079.1"/>
    </source>
</evidence>
<proteinExistence type="predicted"/>
<keyword evidence="1" id="KW-0812">Transmembrane</keyword>
<keyword evidence="1" id="KW-1133">Transmembrane helix</keyword>
<dbReference type="AlphaFoldDB" id="A0A066UVB4"/>
<organism evidence="2 3">
    <name type="scientific">Vibrio fortis</name>
    <dbReference type="NCBI Taxonomy" id="212667"/>
    <lineage>
        <taxon>Bacteria</taxon>
        <taxon>Pseudomonadati</taxon>
        <taxon>Pseudomonadota</taxon>
        <taxon>Gammaproteobacteria</taxon>
        <taxon>Vibrionales</taxon>
        <taxon>Vibrionaceae</taxon>
        <taxon>Vibrio</taxon>
    </lineage>
</organism>
<dbReference type="EMBL" id="JFFR01000023">
    <property type="protein sequence ID" value="KDN28079.1"/>
    <property type="molecule type" value="Genomic_DNA"/>
</dbReference>